<organism evidence="1 2">
    <name type="scientific">Actinoplanes regularis</name>
    <dbReference type="NCBI Taxonomy" id="52697"/>
    <lineage>
        <taxon>Bacteria</taxon>
        <taxon>Bacillati</taxon>
        <taxon>Actinomycetota</taxon>
        <taxon>Actinomycetes</taxon>
        <taxon>Micromonosporales</taxon>
        <taxon>Micromonosporaceae</taxon>
        <taxon>Actinoplanes</taxon>
    </lineage>
</organism>
<keyword evidence="2" id="KW-1185">Reference proteome</keyword>
<protein>
    <submittedName>
        <fullName evidence="1">Uncharacterized protein</fullName>
    </submittedName>
</protein>
<proteinExistence type="predicted"/>
<accession>A0A239IV92</accession>
<dbReference type="EMBL" id="FZNR01000031">
    <property type="protein sequence ID" value="SNS97128.1"/>
    <property type="molecule type" value="Genomic_DNA"/>
</dbReference>
<evidence type="ECO:0000313" key="1">
    <source>
        <dbReference type="EMBL" id="SNS97128.1"/>
    </source>
</evidence>
<name>A0A239IV92_9ACTN</name>
<dbReference type="Proteomes" id="UP000198415">
    <property type="component" value="Unassembled WGS sequence"/>
</dbReference>
<dbReference type="AlphaFoldDB" id="A0A239IV92"/>
<reference evidence="1 2" key="1">
    <citation type="submission" date="2017-06" db="EMBL/GenBank/DDBJ databases">
        <authorList>
            <person name="Kim H.J."/>
            <person name="Triplett B.A."/>
        </authorList>
    </citation>
    <scope>NUCLEOTIDE SEQUENCE [LARGE SCALE GENOMIC DNA]</scope>
    <source>
        <strain evidence="1 2">DSM 43151</strain>
    </source>
</reference>
<evidence type="ECO:0000313" key="2">
    <source>
        <dbReference type="Proteomes" id="UP000198415"/>
    </source>
</evidence>
<sequence>MGSTSDSGGFGAREADPERLTWDIRVWEAVGRAGFRGKLWVELVDQSVSVCHAADAVGHR</sequence>
<gene>
    <name evidence="1" type="ORF">SAMN06264365_13111</name>
</gene>